<feature type="transmembrane region" description="Helical" evidence="9">
    <location>
        <begin position="180"/>
        <end position="200"/>
    </location>
</feature>
<dbReference type="RefSeq" id="WP_002329955.1">
    <property type="nucleotide sequence ID" value="NZ_KE352025.1"/>
</dbReference>
<feature type="transmembrane region" description="Helical" evidence="9">
    <location>
        <begin position="140"/>
        <end position="160"/>
    </location>
</feature>
<evidence type="ECO:0000256" key="4">
    <source>
        <dbReference type="ARBA" id="ARBA00022597"/>
    </source>
</evidence>
<evidence type="ECO:0000256" key="2">
    <source>
        <dbReference type="ARBA" id="ARBA00022448"/>
    </source>
</evidence>
<dbReference type="InterPro" id="IPR004700">
    <property type="entry name" value="PTS_IIC_man"/>
</dbReference>
<keyword evidence="8 9" id="KW-0472">Membrane</keyword>
<evidence type="ECO:0000256" key="8">
    <source>
        <dbReference type="ARBA" id="ARBA00023136"/>
    </source>
</evidence>
<evidence type="ECO:0000256" key="9">
    <source>
        <dbReference type="SAM" id="Phobius"/>
    </source>
</evidence>
<feature type="transmembrane region" description="Helical" evidence="9">
    <location>
        <begin position="206"/>
        <end position="235"/>
    </location>
</feature>
<dbReference type="InterPro" id="IPR050303">
    <property type="entry name" value="GatZ_KbaZ_carbometab"/>
</dbReference>
<protein>
    <submittedName>
        <fullName evidence="10">PTS system sorbose-specific iic component</fullName>
    </submittedName>
</protein>
<evidence type="ECO:0000313" key="11">
    <source>
        <dbReference type="Proteomes" id="UP000014622"/>
    </source>
</evidence>
<sequence>MLMHATMAALAVFICFAGNYLTGQSMMERPLVVGLVTGILMGDMKTGILMGASLEAIFLGNVNIGGVIAAEPVTATTMATTFAIISNVETKAAMTLAVPIGMLAAVVVMFLKNVFMNIFAPSLDKAAREGNEKMVVALHYGTWVIYYVIIASISFIGILAGSGPVNTFVENIPQNLMNGLSAAGGLLPAVGFAMLMKLLWDNKLAVFYILGFVLTAYLGLPAVAVAVLGVVICVVSAQRDLQIRDIESGAVAHSGNNGAPMTKEDEEEDFFA</sequence>
<keyword evidence="7 9" id="KW-1133">Transmembrane helix</keyword>
<keyword evidence="4" id="KW-0762">Sugar transport</keyword>
<dbReference type="AlphaFoldDB" id="A0AB73ABH5"/>
<dbReference type="Pfam" id="PF03609">
    <property type="entry name" value="EII-Sor"/>
    <property type="match status" value="1"/>
</dbReference>
<dbReference type="PANTHER" id="PTHR32502:SF8">
    <property type="entry name" value="N-ACETYLGALACTOSAMINE PERMEASE IIC COMPONENT 1"/>
    <property type="match status" value="1"/>
</dbReference>
<feature type="transmembrane region" description="Helical" evidence="9">
    <location>
        <begin position="58"/>
        <end position="84"/>
    </location>
</feature>
<keyword evidence="6 9" id="KW-0812">Transmembrane</keyword>
<gene>
    <name evidence="10" type="ORF">D356_02086</name>
</gene>
<evidence type="ECO:0000256" key="5">
    <source>
        <dbReference type="ARBA" id="ARBA00022683"/>
    </source>
</evidence>
<dbReference type="EMBL" id="ATIT01000113">
    <property type="protein sequence ID" value="EPI10449.1"/>
    <property type="molecule type" value="Genomic_DNA"/>
</dbReference>
<dbReference type="PROSITE" id="PS51106">
    <property type="entry name" value="PTS_EIIC_TYPE_4"/>
    <property type="match status" value="1"/>
</dbReference>
<comment type="subcellular location">
    <subcellularLocation>
        <location evidence="1">Cell membrane</location>
        <topology evidence="1">Multi-pass membrane protein</topology>
    </subcellularLocation>
</comment>
<name>A0AB73ABH5_ENTFC</name>
<evidence type="ECO:0000256" key="3">
    <source>
        <dbReference type="ARBA" id="ARBA00022475"/>
    </source>
</evidence>
<keyword evidence="2" id="KW-0813">Transport</keyword>
<accession>A0AB73ABH5</accession>
<keyword evidence="5" id="KW-0598">Phosphotransferase system</keyword>
<proteinExistence type="predicted"/>
<evidence type="ECO:0000256" key="7">
    <source>
        <dbReference type="ARBA" id="ARBA00022989"/>
    </source>
</evidence>
<dbReference type="GO" id="GO:0009401">
    <property type="term" value="P:phosphoenolpyruvate-dependent sugar phosphotransferase system"/>
    <property type="evidence" value="ECO:0007669"/>
    <property type="project" value="UniProtKB-KW"/>
</dbReference>
<feature type="transmembrane region" description="Helical" evidence="9">
    <location>
        <begin position="96"/>
        <end position="120"/>
    </location>
</feature>
<keyword evidence="3" id="KW-1003">Cell membrane</keyword>
<dbReference type="GO" id="GO:0005886">
    <property type="term" value="C:plasma membrane"/>
    <property type="evidence" value="ECO:0007669"/>
    <property type="project" value="UniProtKB-SubCell"/>
</dbReference>
<organism evidence="10 11">
    <name type="scientific">Enterococcus faecium SD2A-2</name>
    <dbReference type="NCBI Taxonomy" id="1244154"/>
    <lineage>
        <taxon>Bacteria</taxon>
        <taxon>Bacillati</taxon>
        <taxon>Bacillota</taxon>
        <taxon>Bacilli</taxon>
        <taxon>Lactobacillales</taxon>
        <taxon>Enterococcaceae</taxon>
        <taxon>Enterococcus</taxon>
    </lineage>
</organism>
<reference evidence="10 11" key="1">
    <citation type="submission" date="2013-06" db="EMBL/GenBank/DDBJ databases">
        <authorList>
            <person name="Weinstock G."/>
            <person name="Sodergren E."/>
            <person name="Lobos E.A."/>
            <person name="Fulton L."/>
            <person name="Fulton R."/>
            <person name="Courtney L."/>
            <person name="Fronick C."/>
            <person name="O'Laughlin M."/>
            <person name="Godfrey J."/>
            <person name="Wilson R.M."/>
            <person name="Miner T."/>
            <person name="Farmer C."/>
            <person name="Delehaunty K."/>
            <person name="Cordes M."/>
            <person name="Minx P."/>
            <person name="Tomlinson C."/>
            <person name="Chen J."/>
            <person name="Wollam A."/>
            <person name="Pepin K.H."/>
            <person name="Bhonagiri V."/>
            <person name="Zhang X."/>
            <person name="Warren W."/>
            <person name="Mitreva M."/>
            <person name="Mardis E.R."/>
            <person name="Wilson R.K."/>
        </authorList>
    </citation>
    <scope>NUCLEOTIDE SEQUENCE [LARGE SCALE GENOMIC DNA]</scope>
    <source>
        <strain evidence="10 11">SD2A-2</strain>
    </source>
</reference>
<dbReference type="PANTHER" id="PTHR32502">
    <property type="entry name" value="N-ACETYLGALACTOSAMINE PERMEASE II COMPONENT-RELATED"/>
    <property type="match status" value="1"/>
</dbReference>
<evidence type="ECO:0000256" key="1">
    <source>
        <dbReference type="ARBA" id="ARBA00004651"/>
    </source>
</evidence>
<dbReference type="Proteomes" id="UP000014622">
    <property type="component" value="Unassembled WGS sequence"/>
</dbReference>
<evidence type="ECO:0000313" key="10">
    <source>
        <dbReference type="EMBL" id="EPI10449.1"/>
    </source>
</evidence>
<comment type="caution">
    <text evidence="10">The sequence shown here is derived from an EMBL/GenBank/DDBJ whole genome shotgun (WGS) entry which is preliminary data.</text>
</comment>
<evidence type="ECO:0000256" key="6">
    <source>
        <dbReference type="ARBA" id="ARBA00022692"/>
    </source>
</evidence>